<dbReference type="EMBL" id="BLLF01000164">
    <property type="protein sequence ID" value="GFH08478.1"/>
    <property type="molecule type" value="Genomic_DNA"/>
</dbReference>
<proteinExistence type="predicted"/>
<dbReference type="InterPro" id="IPR035999">
    <property type="entry name" value="Sec7_dom_sf"/>
</dbReference>
<dbReference type="Gene3D" id="1.10.1000.11">
    <property type="entry name" value="Arf Nucleotide-binding Site Opener,domain 2"/>
    <property type="match status" value="1"/>
</dbReference>
<accession>A0A699YKJ1</accession>
<dbReference type="PANTHER" id="PTHR10663">
    <property type="entry name" value="GUANYL-NUCLEOTIDE EXCHANGE FACTOR"/>
    <property type="match status" value="1"/>
</dbReference>
<reference evidence="1 2" key="1">
    <citation type="submission" date="2020-02" db="EMBL/GenBank/DDBJ databases">
        <title>Draft genome sequence of Haematococcus lacustris strain NIES-144.</title>
        <authorList>
            <person name="Morimoto D."/>
            <person name="Nakagawa S."/>
            <person name="Yoshida T."/>
            <person name="Sawayama S."/>
        </authorList>
    </citation>
    <scope>NUCLEOTIDE SEQUENCE [LARGE SCALE GENOMIC DNA]</scope>
    <source>
        <strain evidence="1 2">NIES-144</strain>
    </source>
</reference>
<dbReference type="PANTHER" id="PTHR10663:SF375">
    <property type="entry name" value="LD29171P"/>
    <property type="match status" value="1"/>
</dbReference>
<comment type="caution">
    <text evidence="1">The sequence shown here is derived from an EMBL/GenBank/DDBJ whole genome shotgun (WGS) entry which is preliminary data.</text>
</comment>
<organism evidence="1 2">
    <name type="scientific">Haematococcus lacustris</name>
    <name type="common">Green alga</name>
    <name type="synonym">Haematococcus pluvialis</name>
    <dbReference type="NCBI Taxonomy" id="44745"/>
    <lineage>
        <taxon>Eukaryota</taxon>
        <taxon>Viridiplantae</taxon>
        <taxon>Chlorophyta</taxon>
        <taxon>core chlorophytes</taxon>
        <taxon>Chlorophyceae</taxon>
        <taxon>CS clade</taxon>
        <taxon>Chlamydomonadales</taxon>
        <taxon>Haematococcaceae</taxon>
        <taxon>Haematococcus</taxon>
    </lineage>
</organism>
<dbReference type="GO" id="GO:0032012">
    <property type="term" value="P:regulation of ARF protein signal transduction"/>
    <property type="evidence" value="ECO:0007669"/>
    <property type="project" value="InterPro"/>
</dbReference>
<dbReference type="Proteomes" id="UP000485058">
    <property type="component" value="Unassembled WGS sequence"/>
</dbReference>
<dbReference type="AlphaFoldDB" id="A0A699YKJ1"/>
<name>A0A699YKJ1_HAELA</name>
<evidence type="ECO:0000313" key="1">
    <source>
        <dbReference type="EMBL" id="GFH08478.1"/>
    </source>
</evidence>
<dbReference type="InterPro" id="IPR023394">
    <property type="entry name" value="Sec7_C_sf"/>
</dbReference>
<dbReference type="GO" id="GO:0005802">
    <property type="term" value="C:trans-Golgi network"/>
    <property type="evidence" value="ECO:0007669"/>
    <property type="project" value="TreeGrafter"/>
</dbReference>
<protein>
    <submittedName>
        <fullName evidence="1">SEC7 domain-containing protein</fullName>
    </submittedName>
</protein>
<dbReference type="SUPFAM" id="SSF48425">
    <property type="entry name" value="Sec7 domain"/>
    <property type="match status" value="1"/>
</dbReference>
<gene>
    <name evidence="1" type="ORF">HaLaN_03450</name>
</gene>
<evidence type="ECO:0000313" key="2">
    <source>
        <dbReference type="Proteomes" id="UP000485058"/>
    </source>
</evidence>
<dbReference type="GO" id="GO:0005085">
    <property type="term" value="F:guanyl-nucleotide exchange factor activity"/>
    <property type="evidence" value="ECO:0007669"/>
    <property type="project" value="InterPro"/>
</dbReference>
<sequence>MLNTDAHNPLAERRLGQADFVAMCQQPLSEEEGGGSEPVLPPPELEAIYQRIVSQELQLHDADMVAQRAQAAAARQQQLTRFSSRTRLAAALGLQGLVTPWKPLAKNWGKGLAQPGVTDKDRKRALAQLAERAISQSPGGTWTTAQHAELARPMLTVAAQAIVDALAAGLATAGSVAAAEPLLRCLVSVVQLAGALRLEEVGDKAVGVLAAAAGVAQPAAYASPQEQKQLAALKALLALGVSEAGHLGSGWTLVLRTLSALDILTAQLTAPAVVGPSGRGIILAGTASPGPSSADSSLVANNPFNKMFQALGINLGIGNGSPMGPAAGAGSAQGQAADAGAVNGERGPAGLPAVRLGPGASLVLWAEAEGKPLLQQLSSLSSLLDGDTVVVYVRAMCAVSREELDRTQPRAFFLQRVVEAAHANLGQAMC</sequence>
<keyword evidence="2" id="KW-1185">Reference proteome</keyword>